<gene>
    <name evidence="3" type="ORF">E2C01_092963</name>
</gene>
<organism evidence="3 4">
    <name type="scientific">Portunus trituberculatus</name>
    <name type="common">Swimming crab</name>
    <name type="synonym">Neptunus trituberculatus</name>
    <dbReference type="NCBI Taxonomy" id="210409"/>
    <lineage>
        <taxon>Eukaryota</taxon>
        <taxon>Metazoa</taxon>
        <taxon>Ecdysozoa</taxon>
        <taxon>Arthropoda</taxon>
        <taxon>Crustacea</taxon>
        <taxon>Multicrustacea</taxon>
        <taxon>Malacostraca</taxon>
        <taxon>Eumalacostraca</taxon>
        <taxon>Eucarida</taxon>
        <taxon>Decapoda</taxon>
        <taxon>Pleocyemata</taxon>
        <taxon>Brachyura</taxon>
        <taxon>Eubrachyura</taxon>
        <taxon>Portunoidea</taxon>
        <taxon>Portunidae</taxon>
        <taxon>Portuninae</taxon>
        <taxon>Portunus</taxon>
    </lineage>
</organism>
<proteinExistence type="predicted"/>
<reference evidence="3 4" key="1">
    <citation type="submission" date="2019-05" db="EMBL/GenBank/DDBJ databases">
        <title>Another draft genome of Portunus trituberculatus and its Hox gene families provides insights of decapod evolution.</title>
        <authorList>
            <person name="Jeong J.-H."/>
            <person name="Song I."/>
            <person name="Kim S."/>
            <person name="Choi T."/>
            <person name="Kim D."/>
            <person name="Ryu S."/>
            <person name="Kim W."/>
        </authorList>
    </citation>
    <scope>NUCLEOTIDE SEQUENCE [LARGE SCALE GENOMIC DNA]</scope>
    <source>
        <tissue evidence="3">Muscle</tissue>
    </source>
</reference>
<dbReference type="Proteomes" id="UP000324222">
    <property type="component" value="Unassembled WGS sequence"/>
</dbReference>
<keyword evidence="4" id="KW-1185">Reference proteome</keyword>
<keyword evidence="2" id="KW-0472">Membrane</keyword>
<comment type="caution">
    <text evidence="3">The sequence shown here is derived from an EMBL/GenBank/DDBJ whole genome shotgun (WGS) entry which is preliminary data.</text>
</comment>
<name>A0A5B7JS37_PORTR</name>
<evidence type="ECO:0000313" key="3">
    <source>
        <dbReference type="EMBL" id="MPC97639.1"/>
    </source>
</evidence>
<evidence type="ECO:0000256" key="1">
    <source>
        <dbReference type="SAM" id="MobiDB-lite"/>
    </source>
</evidence>
<dbReference type="AlphaFoldDB" id="A0A5B7JS37"/>
<feature type="region of interest" description="Disordered" evidence="1">
    <location>
        <begin position="29"/>
        <end position="64"/>
    </location>
</feature>
<sequence length="261" mass="29274">MTFTSTWEKLGFSPILHSNDRNSLTTVADQENTGRYTSRPRFVASKGKRATNTHPDSDRLSEAGQQETLGTIPLVYWHKNLAGGRRETQQYLVLKEELELGLETSKVLSSNKNWQQKTRRARLIPALITPAQLLLAYPRASHTWNIHLATMLLPVIAHAVPLCSNLIFTTQRRRNDMLKELGRKIYCINSLHLYVYRIIHEGFFSYACGCVSHPQLTARITGAQGEHGTLAIGGSRPSQTCGDLVRDWPACPALPLLRSVS</sequence>
<keyword evidence="2" id="KW-0812">Transmembrane</keyword>
<keyword evidence="2" id="KW-1133">Transmembrane helix</keyword>
<dbReference type="EMBL" id="VSRR010110802">
    <property type="protein sequence ID" value="MPC97639.1"/>
    <property type="molecule type" value="Genomic_DNA"/>
</dbReference>
<evidence type="ECO:0000313" key="4">
    <source>
        <dbReference type="Proteomes" id="UP000324222"/>
    </source>
</evidence>
<evidence type="ECO:0000256" key="2">
    <source>
        <dbReference type="SAM" id="Phobius"/>
    </source>
</evidence>
<accession>A0A5B7JS37</accession>
<protein>
    <submittedName>
        <fullName evidence="3">Uncharacterized protein</fullName>
    </submittedName>
</protein>
<feature type="transmembrane region" description="Helical" evidence="2">
    <location>
        <begin position="146"/>
        <end position="168"/>
    </location>
</feature>